<feature type="transmembrane region" description="Helical" evidence="1">
    <location>
        <begin position="6"/>
        <end position="26"/>
    </location>
</feature>
<dbReference type="Proteomes" id="UP000282028">
    <property type="component" value="Unassembled WGS sequence"/>
</dbReference>
<keyword evidence="1" id="KW-0812">Transmembrane</keyword>
<dbReference type="EMBL" id="RHHR01000003">
    <property type="protein sequence ID" value="RNB76857.1"/>
    <property type="molecule type" value="Genomic_DNA"/>
</dbReference>
<organism evidence="2 3">
    <name type="scientific">Brevibacillus invocatus</name>
    <dbReference type="NCBI Taxonomy" id="173959"/>
    <lineage>
        <taxon>Bacteria</taxon>
        <taxon>Bacillati</taxon>
        <taxon>Bacillota</taxon>
        <taxon>Bacilli</taxon>
        <taxon>Bacillales</taxon>
        <taxon>Paenibacillaceae</taxon>
        <taxon>Brevibacillus</taxon>
    </lineage>
</organism>
<keyword evidence="1" id="KW-1133">Transmembrane helix</keyword>
<comment type="caution">
    <text evidence="2">The sequence shown here is derived from an EMBL/GenBank/DDBJ whole genome shotgun (WGS) entry which is preliminary data.</text>
</comment>
<keyword evidence="1" id="KW-0472">Membrane</keyword>
<protein>
    <submittedName>
        <fullName evidence="2">Uncharacterized protein</fullName>
    </submittedName>
</protein>
<keyword evidence="3" id="KW-1185">Reference proteome</keyword>
<evidence type="ECO:0000313" key="2">
    <source>
        <dbReference type="EMBL" id="RNB76857.1"/>
    </source>
</evidence>
<sequence length="91" mass="10353">MLLLYPAFVIITVSVFFVKNVSMFFIHVDVTACGQQNGNDHFARRNLERWNGFAWEGTNSQWIVVKDKKGYEISPSSPTLTTASRHLLTGF</sequence>
<gene>
    <name evidence="2" type="ORF">EDM52_01275</name>
</gene>
<reference evidence="2 3" key="1">
    <citation type="submission" date="2018-10" db="EMBL/GenBank/DDBJ databases">
        <title>Phylogenomics of Brevibacillus.</title>
        <authorList>
            <person name="Dunlap C."/>
        </authorList>
    </citation>
    <scope>NUCLEOTIDE SEQUENCE [LARGE SCALE GENOMIC DNA]</scope>
    <source>
        <strain evidence="2 3">JCM 12215</strain>
    </source>
</reference>
<dbReference type="AlphaFoldDB" id="A0A3M8CNH9"/>
<accession>A0A3M8CNH9</accession>
<proteinExistence type="predicted"/>
<evidence type="ECO:0000313" key="3">
    <source>
        <dbReference type="Proteomes" id="UP000282028"/>
    </source>
</evidence>
<evidence type="ECO:0000256" key="1">
    <source>
        <dbReference type="SAM" id="Phobius"/>
    </source>
</evidence>
<name>A0A3M8CNH9_9BACL</name>